<protein>
    <submittedName>
        <fullName evidence="2">Uncharacterized protein</fullName>
    </submittedName>
</protein>
<accession>A0A0K0FGI2</accession>
<organism evidence="1 2">
    <name type="scientific">Strongyloides venezuelensis</name>
    <name type="common">Threadworm</name>
    <dbReference type="NCBI Taxonomy" id="75913"/>
    <lineage>
        <taxon>Eukaryota</taxon>
        <taxon>Metazoa</taxon>
        <taxon>Ecdysozoa</taxon>
        <taxon>Nematoda</taxon>
        <taxon>Chromadorea</taxon>
        <taxon>Rhabditida</taxon>
        <taxon>Tylenchina</taxon>
        <taxon>Panagrolaimomorpha</taxon>
        <taxon>Strongyloidoidea</taxon>
        <taxon>Strongyloididae</taxon>
        <taxon>Strongyloides</taxon>
    </lineage>
</organism>
<sequence length="142" mass="16334">MIVTELNSERSKDSVIFVKNNSSYNMSICIGKRYRRSEAKNAFYCLSCRNVGSKMKPPKTLRTAKKVMIVKLFFKMNIWIYFMIKFGCTFSSTCSTIIHPQYTLKIFSGQNVTEIAGLAWNSRIRVTFCPVSLKNVGKNFLK</sequence>
<keyword evidence="1" id="KW-1185">Reference proteome</keyword>
<reference evidence="1" key="1">
    <citation type="submission" date="2014-07" db="EMBL/GenBank/DDBJ databases">
        <authorList>
            <person name="Martin A.A"/>
            <person name="De Silva N."/>
        </authorList>
    </citation>
    <scope>NUCLEOTIDE SEQUENCE</scope>
</reference>
<reference evidence="2" key="2">
    <citation type="submission" date="2015-08" db="UniProtKB">
        <authorList>
            <consortium name="WormBaseParasite"/>
        </authorList>
    </citation>
    <scope>IDENTIFICATION</scope>
</reference>
<name>A0A0K0FGI2_STRVS</name>
<evidence type="ECO:0000313" key="1">
    <source>
        <dbReference type="Proteomes" id="UP000035680"/>
    </source>
</evidence>
<dbReference type="Proteomes" id="UP000035680">
    <property type="component" value="Unassembled WGS sequence"/>
</dbReference>
<proteinExistence type="predicted"/>
<evidence type="ECO:0000313" key="2">
    <source>
        <dbReference type="WBParaSite" id="SVE_0798500.1"/>
    </source>
</evidence>
<dbReference type="AlphaFoldDB" id="A0A0K0FGI2"/>
<dbReference type="WBParaSite" id="SVE_0798500.1">
    <property type="protein sequence ID" value="SVE_0798500.1"/>
    <property type="gene ID" value="SVE_0798500"/>
</dbReference>